<accession>A0ABN8IK18</accession>
<evidence type="ECO:0000313" key="1">
    <source>
        <dbReference type="EMBL" id="CAH2060423.1"/>
    </source>
</evidence>
<reference evidence="1" key="1">
    <citation type="submission" date="2022-03" db="EMBL/GenBank/DDBJ databases">
        <authorList>
            <person name="Martin H S."/>
        </authorList>
    </citation>
    <scope>NUCLEOTIDE SEQUENCE</scope>
</reference>
<organism evidence="1 2">
    <name type="scientific">Iphiclides podalirius</name>
    <name type="common">scarce swallowtail</name>
    <dbReference type="NCBI Taxonomy" id="110791"/>
    <lineage>
        <taxon>Eukaryota</taxon>
        <taxon>Metazoa</taxon>
        <taxon>Ecdysozoa</taxon>
        <taxon>Arthropoda</taxon>
        <taxon>Hexapoda</taxon>
        <taxon>Insecta</taxon>
        <taxon>Pterygota</taxon>
        <taxon>Neoptera</taxon>
        <taxon>Endopterygota</taxon>
        <taxon>Lepidoptera</taxon>
        <taxon>Glossata</taxon>
        <taxon>Ditrysia</taxon>
        <taxon>Papilionoidea</taxon>
        <taxon>Papilionidae</taxon>
        <taxon>Papilioninae</taxon>
        <taxon>Iphiclides</taxon>
    </lineage>
</organism>
<sequence length="97" mass="10668">MSWAEGAEGGARIRPRVVRYAARRSAPTSLYGLTSLGPRYSRYAAPAGRSHPLGPVERQPGSFITKLASTRDVSRVAHFVIKYYTHPLALQILGEFP</sequence>
<protein>
    <submittedName>
        <fullName evidence="1">Uncharacterized protein</fullName>
    </submittedName>
</protein>
<feature type="non-terminal residue" evidence="1">
    <location>
        <position position="97"/>
    </location>
</feature>
<dbReference type="EMBL" id="OW152839">
    <property type="protein sequence ID" value="CAH2060423.1"/>
    <property type="molecule type" value="Genomic_DNA"/>
</dbReference>
<evidence type="ECO:0000313" key="2">
    <source>
        <dbReference type="Proteomes" id="UP000837857"/>
    </source>
</evidence>
<gene>
    <name evidence="1" type="ORF">IPOD504_LOCUS11051</name>
</gene>
<proteinExistence type="predicted"/>
<name>A0ABN8IK18_9NEOP</name>
<dbReference type="Proteomes" id="UP000837857">
    <property type="component" value="Chromosome 27"/>
</dbReference>
<keyword evidence="2" id="KW-1185">Reference proteome</keyword>